<organism evidence="2 3">
    <name type="scientific">Setaria italica</name>
    <name type="common">Foxtail millet</name>
    <name type="synonym">Panicum italicum</name>
    <dbReference type="NCBI Taxonomy" id="4555"/>
    <lineage>
        <taxon>Eukaryota</taxon>
        <taxon>Viridiplantae</taxon>
        <taxon>Streptophyta</taxon>
        <taxon>Embryophyta</taxon>
        <taxon>Tracheophyta</taxon>
        <taxon>Spermatophyta</taxon>
        <taxon>Magnoliopsida</taxon>
        <taxon>Liliopsida</taxon>
        <taxon>Poales</taxon>
        <taxon>Poaceae</taxon>
        <taxon>PACMAD clade</taxon>
        <taxon>Panicoideae</taxon>
        <taxon>Panicodae</taxon>
        <taxon>Paniceae</taxon>
        <taxon>Cenchrinae</taxon>
        <taxon>Setaria</taxon>
    </lineage>
</organism>
<dbReference type="Proteomes" id="UP000004995">
    <property type="component" value="Unassembled WGS sequence"/>
</dbReference>
<evidence type="ECO:0000313" key="2">
    <source>
        <dbReference type="EnsemblPlants" id="KQL05208"/>
    </source>
</evidence>
<accession>K3XTI7</accession>
<evidence type="ECO:0008006" key="4">
    <source>
        <dbReference type="Google" id="ProtNLM"/>
    </source>
</evidence>
<keyword evidence="3" id="KW-1185">Reference proteome</keyword>
<reference evidence="2" key="2">
    <citation type="submission" date="2018-08" db="UniProtKB">
        <authorList>
            <consortium name="EnsemblPlants"/>
        </authorList>
    </citation>
    <scope>IDENTIFICATION</scope>
    <source>
        <strain evidence="2">Yugu1</strain>
    </source>
</reference>
<dbReference type="InParanoid" id="K3XTI7"/>
<dbReference type="EMBL" id="AGNK02003011">
    <property type="status" value="NOT_ANNOTATED_CDS"/>
    <property type="molecule type" value="Genomic_DNA"/>
</dbReference>
<dbReference type="HOGENOM" id="CLU_2798787_0_0_1"/>
<name>K3XTI7_SETIT</name>
<feature type="chain" id="PRO_5010126051" description="Secreted protein" evidence="1">
    <location>
        <begin position="21"/>
        <end position="68"/>
    </location>
</feature>
<dbReference type="AlphaFoldDB" id="K3XTI7"/>
<reference evidence="3" key="1">
    <citation type="journal article" date="2012" name="Nat. Biotechnol.">
        <title>Reference genome sequence of the model plant Setaria.</title>
        <authorList>
            <person name="Bennetzen J.L."/>
            <person name="Schmutz J."/>
            <person name="Wang H."/>
            <person name="Percifield R."/>
            <person name="Hawkins J."/>
            <person name="Pontaroli A.C."/>
            <person name="Estep M."/>
            <person name="Feng L."/>
            <person name="Vaughn J.N."/>
            <person name="Grimwood J."/>
            <person name="Jenkins J."/>
            <person name="Barry K."/>
            <person name="Lindquist E."/>
            <person name="Hellsten U."/>
            <person name="Deshpande S."/>
            <person name="Wang X."/>
            <person name="Wu X."/>
            <person name="Mitros T."/>
            <person name="Triplett J."/>
            <person name="Yang X."/>
            <person name="Ye C.Y."/>
            <person name="Mauro-Herrera M."/>
            <person name="Wang L."/>
            <person name="Li P."/>
            <person name="Sharma M."/>
            <person name="Sharma R."/>
            <person name="Ronald P.C."/>
            <person name="Panaud O."/>
            <person name="Kellogg E.A."/>
            <person name="Brutnell T.P."/>
            <person name="Doust A.N."/>
            <person name="Tuskan G.A."/>
            <person name="Rokhsar D."/>
            <person name="Devos K.M."/>
        </authorList>
    </citation>
    <scope>NUCLEOTIDE SEQUENCE [LARGE SCALE GENOMIC DNA]</scope>
    <source>
        <strain evidence="3">cv. Yugu1</strain>
    </source>
</reference>
<dbReference type="Gramene" id="KQL05208">
    <property type="protein sequence ID" value="KQL05208"/>
    <property type="gene ID" value="SETIT_005244mg"/>
</dbReference>
<feature type="signal peptide" evidence="1">
    <location>
        <begin position="1"/>
        <end position="20"/>
    </location>
</feature>
<sequence>MGTYLTRFSCHFAHLPLVLAPFLARLELKSHHIEVSKRVVSWSSPLQRSSVPGWVPHCRLVDSCFAHK</sequence>
<dbReference type="EnsemblPlants" id="KQL05208">
    <property type="protein sequence ID" value="KQL05208"/>
    <property type="gene ID" value="SETIT_005244mg"/>
</dbReference>
<proteinExistence type="predicted"/>
<keyword evidence="1" id="KW-0732">Signal</keyword>
<evidence type="ECO:0000313" key="3">
    <source>
        <dbReference type="Proteomes" id="UP000004995"/>
    </source>
</evidence>
<evidence type="ECO:0000256" key="1">
    <source>
        <dbReference type="SAM" id="SignalP"/>
    </source>
</evidence>
<protein>
    <recommendedName>
        <fullName evidence="4">Secreted protein</fullName>
    </recommendedName>
</protein>